<protein>
    <recommendedName>
        <fullName evidence="4">Protein lin-52 homolog</fullName>
    </recommendedName>
</protein>
<dbReference type="Proteomes" id="UP000494040">
    <property type="component" value="Unassembled WGS sequence"/>
</dbReference>
<accession>A0A8I6S6V6</accession>
<evidence type="ECO:0000313" key="3">
    <source>
        <dbReference type="Proteomes" id="UP000494040"/>
    </source>
</evidence>
<sequence length="130" mass="14923">MRITAATSCAAARGGVLIMSDWEHSLLSREKLDRSSPELWPEAIPGVTEYAARHSLTINNVPKEIEEIHYFDEEDYKLIEHYSTISKEALIQQVRMLHDLTYKLGLEESKEMTRGRFLAILPTKPPGRRK</sequence>
<dbReference type="AlphaFoldDB" id="A0A8I6S6V6"/>
<dbReference type="KEGG" id="clec:106671022"/>
<dbReference type="PANTHER" id="PTHR31489">
    <property type="entry name" value="LIN52 FAMILY MEMBER"/>
    <property type="match status" value="1"/>
</dbReference>
<keyword evidence="3" id="KW-1185">Reference proteome</keyword>
<name>A0A8I6S6V6_CIMLE</name>
<comment type="similarity">
    <text evidence="1">Belongs to the lin-52 family.</text>
</comment>
<dbReference type="OrthoDB" id="5834362at2759"/>
<dbReference type="EnsemblMetazoa" id="XM_014401770.2">
    <property type="protein sequence ID" value="XP_014257256.1"/>
    <property type="gene ID" value="LOC106671022"/>
</dbReference>
<dbReference type="OMA" id="PDLICVE"/>
<dbReference type="Pfam" id="PF10044">
    <property type="entry name" value="LIN52"/>
    <property type="match status" value="1"/>
</dbReference>
<evidence type="ECO:0000313" key="2">
    <source>
        <dbReference type="EnsemblMetazoa" id="XP_014257256.1"/>
    </source>
</evidence>
<evidence type="ECO:0000256" key="1">
    <source>
        <dbReference type="ARBA" id="ARBA00005456"/>
    </source>
</evidence>
<organism evidence="2 3">
    <name type="scientific">Cimex lectularius</name>
    <name type="common">Bed bug</name>
    <name type="synonym">Acanthia lectularia</name>
    <dbReference type="NCBI Taxonomy" id="79782"/>
    <lineage>
        <taxon>Eukaryota</taxon>
        <taxon>Metazoa</taxon>
        <taxon>Ecdysozoa</taxon>
        <taxon>Arthropoda</taxon>
        <taxon>Hexapoda</taxon>
        <taxon>Insecta</taxon>
        <taxon>Pterygota</taxon>
        <taxon>Neoptera</taxon>
        <taxon>Paraneoptera</taxon>
        <taxon>Hemiptera</taxon>
        <taxon>Heteroptera</taxon>
        <taxon>Panheteroptera</taxon>
        <taxon>Cimicomorpha</taxon>
        <taxon>Cimicidae</taxon>
        <taxon>Cimex</taxon>
    </lineage>
</organism>
<proteinExistence type="inferred from homology"/>
<gene>
    <name evidence="2" type="primary">106671022</name>
</gene>
<evidence type="ECO:0008006" key="4">
    <source>
        <dbReference type="Google" id="ProtNLM"/>
    </source>
</evidence>
<dbReference type="GO" id="GO:0070176">
    <property type="term" value="C:DRM complex"/>
    <property type="evidence" value="ECO:0007669"/>
    <property type="project" value="InterPro"/>
</dbReference>
<dbReference type="InterPro" id="IPR018737">
    <property type="entry name" value="DREAM_LIN52"/>
</dbReference>
<dbReference type="GO" id="GO:0006355">
    <property type="term" value="P:regulation of DNA-templated transcription"/>
    <property type="evidence" value="ECO:0007669"/>
    <property type="project" value="InterPro"/>
</dbReference>
<dbReference type="PANTHER" id="PTHR31489:SF2">
    <property type="entry name" value="PROTEIN LIN-52 HOMOLOG"/>
    <property type="match status" value="1"/>
</dbReference>
<reference evidence="2" key="1">
    <citation type="submission" date="2022-01" db="UniProtKB">
        <authorList>
            <consortium name="EnsemblMetazoa"/>
        </authorList>
    </citation>
    <scope>IDENTIFICATION</scope>
</reference>